<organism evidence="2 3">
    <name type="scientific">Oryctes borbonicus</name>
    <dbReference type="NCBI Taxonomy" id="1629725"/>
    <lineage>
        <taxon>Eukaryota</taxon>
        <taxon>Metazoa</taxon>
        <taxon>Ecdysozoa</taxon>
        <taxon>Arthropoda</taxon>
        <taxon>Hexapoda</taxon>
        <taxon>Insecta</taxon>
        <taxon>Pterygota</taxon>
        <taxon>Neoptera</taxon>
        <taxon>Endopterygota</taxon>
        <taxon>Coleoptera</taxon>
        <taxon>Polyphaga</taxon>
        <taxon>Scarabaeiformia</taxon>
        <taxon>Scarabaeidae</taxon>
        <taxon>Dynastinae</taxon>
        <taxon>Oryctes</taxon>
    </lineage>
</organism>
<keyword evidence="3" id="KW-1185">Reference proteome</keyword>
<sequence length="285" mass="32511">RPLTPAPTIASTYTRASASRRCVTPDPVITAQFKEKTRLILDLRRSHSQETLIWFGGATNILEPPIIRIQQVPTRSVSPDPSSATQKNAKKKSPRSLQQSPVCRKPKQEVVRPKTEFMKVRNEPKWDTRHPKIHLEVTPPTQEINTELSIGTIEIPQNEEDGVMRRRGRKRHKKGRDSSRGPPAFQNPVDPETQVATIGIDSHNPSARTSLVPNGEQEMENSKDAEKRRSSLNVNSYLDKEILKQLRRELNEEIIDNEFDLKRRKALEEALKTVQINKVDCDELK</sequence>
<dbReference type="AlphaFoldDB" id="A0A0T6AT44"/>
<feature type="region of interest" description="Disordered" evidence="1">
    <location>
        <begin position="72"/>
        <end position="110"/>
    </location>
</feature>
<feature type="compositionally biased region" description="Polar residues" evidence="1">
    <location>
        <begin position="72"/>
        <end position="87"/>
    </location>
</feature>
<dbReference type="Proteomes" id="UP000051574">
    <property type="component" value="Unassembled WGS sequence"/>
</dbReference>
<protein>
    <submittedName>
        <fullName evidence="2">Uncharacterized protein</fullName>
    </submittedName>
</protein>
<evidence type="ECO:0000313" key="3">
    <source>
        <dbReference type="Proteomes" id="UP000051574"/>
    </source>
</evidence>
<feature type="non-terminal residue" evidence="2">
    <location>
        <position position="285"/>
    </location>
</feature>
<feature type="region of interest" description="Disordered" evidence="1">
    <location>
        <begin position="202"/>
        <end position="231"/>
    </location>
</feature>
<gene>
    <name evidence="2" type="ORF">AMK59_8508</name>
</gene>
<feature type="compositionally biased region" description="Polar residues" evidence="1">
    <location>
        <begin position="203"/>
        <end position="212"/>
    </location>
</feature>
<feature type="compositionally biased region" description="Basic and acidic residues" evidence="1">
    <location>
        <begin position="220"/>
        <end position="229"/>
    </location>
</feature>
<feature type="region of interest" description="Disordered" evidence="1">
    <location>
        <begin position="159"/>
        <end position="190"/>
    </location>
</feature>
<accession>A0A0T6AT44</accession>
<dbReference type="PANTHER" id="PTHR36696:SF1">
    <property type="entry name" value="EF-HAND DOMAIN-CONTAINING PROTEIN"/>
    <property type="match status" value="1"/>
</dbReference>
<proteinExistence type="predicted"/>
<feature type="compositionally biased region" description="Basic residues" evidence="1">
    <location>
        <begin position="165"/>
        <end position="175"/>
    </location>
</feature>
<reference evidence="2 3" key="1">
    <citation type="submission" date="2015-09" db="EMBL/GenBank/DDBJ databases">
        <title>Draft genome of the scarab beetle Oryctes borbonicus.</title>
        <authorList>
            <person name="Meyer J.M."/>
            <person name="Markov G.V."/>
            <person name="Baskaran P."/>
            <person name="Herrmann M."/>
            <person name="Sommer R.J."/>
            <person name="Roedelsperger C."/>
        </authorList>
    </citation>
    <scope>NUCLEOTIDE SEQUENCE [LARGE SCALE GENOMIC DNA]</scope>
    <source>
        <strain evidence="2">OB123</strain>
        <tissue evidence="2">Whole animal</tissue>
    </source>
</reference>
<evidence type="ECO:0000256" key="1">
    <source>
        <dbReference type="SAM" id="MobiDB-lite"/>
    </source>
</evidence>
<dbReference type="EMBL" id="LJIG01022877">
    <property type="protein sequence ID" value="KRT78273.1"/>
    <property type="molecule type" value="Genomic_DNA"/>
</dbReference>
<feature type="non-terminal residue" evidence="2">
    <location>
        <position position="1"/>
    </location>
</feature>
<dbReference type="OrthoDB" id="10021598at2759"/>
<dbReference type="PANTHER" id="PTHR36696">
    <property type="entry name" value="AGAP012002-PA"/>
    <property type="match status" value="1"/>
</dbReference>
<name>A0A0T6AT44_9SCAR</name>
<comment type="caution">
    <text evidence="2">The sequence shown here is derived from an EMBL/GenBank/DDBJ whole genome shotgun (WGS) entry which is preliminary data.</text>
</comment>
<evidence type="ECO:0000313" key="2">
    <source>
        <dbReference type="EMBL" id="KRT78273.1"/>
    </source>
</evidence>